<dbReference type="Proteomes" id="UP000068382">
    <property type="component" value="Unassembled WGS sequence"/>
</dbReference>
<comment type="caution">
    <text evidence="1">The sequence shown here is derived from an EMBL/GenBank/DDBJ whole genome shotgun (WGS) entry which is preliminary data.</text>
</comment>
<dbReference type="EMBL" id="LPUY01000094">
    <property type="protein sequence ID" value="KUP91562.1"/>
    <property type="molecule type" value="Genomic_DNA"/>
</dbReference>
<evidence type="ECO:0000313" key="1">
    <source>
        <dbReference type="EMBL" id="KUP91562.1"/>
    </source>
</evidence>
<dbReference type="Pfam" id="PF09867">
    <property type="entry name" value="TagF_N"/>
    <property type="match status" value="1"/>
</dbReference>
<evidence type="ECO:0000313" key="2">
    <source>
        <dbReference type="Proteomes" id="UP000068382"/>
    </source>
</evidence>
<reference evidence="1 2" key="1">
    <citation type="submission" date="2015-12" db="EMBL/GenBank/DDBJ databases">
        <title>Genome sequence of the marine Rhodobacteraceae strain O3.65, Candidatus Tritonibacter horizontis.</title>
        <authorList>
            <person name="Poehlein A."/>
            <person name="Giebel H.A."/>
            <person name="Voget S."/>
            <person name="Brinkhoff T."/>
        </authorList>
    </citation>
    <scope>NUCLEOTIDE SEQUENCE [LARGE SCALE GENOMIC DNA]</scope>
    <source>
        <strain evidence="1 2">O3.65</strain>
    </source>
</reference>
<dbReference type="InterPro" id="IPR038225">
    <property type="entry name" value="TagF_sf"/>
</dbReference>
<dbReference type="AlphaFoldDB" id="A0A132BU26"/>
<accession>A0A132BU26</accession>
<gene>
    <name evidence="1" type="ORF">TRIHO_35760</name>
</gene>
<organism evidence="1 2">
    <name type="scientific">Tritonibacter horizontis</name>
    <dbReference type="NCBI Taxonomy" id="1768241"/>
    <lineage>
        <taxon>Bacteria</taxon>
        <taxon>Pseudomonadati</taxon>
        <taxon>Pseudomonadota</taxon>
        <taxon>Alphaproteobacteria</taxon>
        <taxon>Rhodobacterales</taxon>
        <taxon>Paracoccaceae</taxon>
        <taxon>Tritonibacter</taxon>
    </lineage>
</organism>
<protein>
    <submittedName>
        <fullName evidence="1">Uncharacterized protein</fullName>
    </submittedName>
</protein>
<proteinExistence type="predicted"/>
<keyword evidence="2" id="KW-1185">Reference proteome</keyword>
<name>A0A132BU26_9RHOB</name>
<sequence length="190" mass="20400">MTAGQGLYGPHFDRHYMSAPIWRFTLPSGVAGGQKLTGVIMPSVDRVGRRFPLTLVSALETPGPVALDHLSDSKMFERLEDIALDCLEDTMDQERLAQTLATVAVPDMRAVAPLRASEECIVLTGVGEVSKLPLAVAGGLLERQGQDFGIWSAILDGNPRMLACRGLPTGAQAMGLFDLGASIWKEARPI</sequence>
<dbReference type="Gene3D" id="3.40.1730.10">
    <property type="entry name" value="pa0076 domain"/>
    <property type="match status" value="1"/>
</dbReference>
<dbReference type="InterPro" id="IPR017748">
    <property type="entry name" value="TagF"/>
</dbReference>
<dbReference type="NCBIfam" id="TIGR03373">
    <property type="entry name" value="VI_minor_4"/>
    <property type="match status" value="1"/>
</dbReference>
<dbReference type="PATRIC" id="fig|1768241.3.peg.3733"/>